<evidence type="ECO:0000313" key="1">
    <source>
        <dbReference type="EMBL" id="CBH99418.1"/>
    </source>
</evidence>
<name>E6PWV9_9ZZZZ</name>
<dbReference type="AlphaFoldDB" id="E6PWV9"/>
<comment type="caution">
    <text evidence="1">The sequence shown here is derived from an EMBL/GenBank/DDBJ whole genome shotgun (WGS) entry which is preliminary data.</text>
</comment>
<dbReference type="InterPro" id="IPR010281">
    <property type="entry name" value="DUF885"/>
</dbReference>
<protein>
    <recommendedName>
        <fullName evidence="2">DUF885 domain-containing protein</fullName>
    </recommendedName>
</protein>
<reference evidence="1" key="1">
    <citation type="submission" date="2009-10" db="EMBL/GenBank/DDBJ databases">
        <title>Diversity of trophic interactions inside an arsenic-rich microbial ecosystem.</title>
        <authorList>
            <person name="Bertin P.N."/>
            <person name="Heinrich-Salmeron A."/>
            <person name="Pelletier E."/>
            <person name="Goulhen-Chollet F."/>
            <person name="Arsene-Ploetze F."/>
            <person name="Gallien S."/>
            <person name="Calteau A."/>
            <person name="Vallenet D."/>
            <person name="Casiot C."/>
            <person name="Chane-Woon-Ming B."/>
            <person name="Giloteaux L."/>
            <person name="Barakat M."/>
            <person name="Bonnefoy V."/>
            <person name="Bruneel O."/>
            <person name="Chandler M."/>
            <person name="Cleiss J."/>
            <person name="Duran R."/>
            <person name="Elbaz-Poulichet F."/>
            <person name="Fonknechten N."/>
            <person name="Lauga B."/>
            <person name="Mornico D."/>
            <person name="Ortet P."/>
            <person name="Schaeffer C."/>
            <person name="Siguier P."/>
            <person name="Alexander Thil Smith A."/>
            <person name="Van Dorsselaer A."/>
            <person name="Weissenbach J."/>
            <person name="Medigue C."/>
            <person name="Le Paslier D."/>
        </authorList>
    </citation>
    <scope>NUCLEOTIDE SEQUENCE</scope>
</reference>
<organism evidence="1">
    <name type="scientific">mine drainage metagenome</name>
    <dbReference type="NCBI Taxonomy" id="410659"/>
    <lineage>
        <taxon>unclassified sequences</taxon>
        <taxon>metagenomes</taxon>
        <taxon>ecological metagenomes</taxon>
    </lineage>
</organism>
<dbReference type="Pfam" id="PF05960">
    <property type="entry name" value="DUF885"/>
    <property type="match status" value="1"/>
</dbReference>
<dbReference type="EMBL" id="CABN01000014">
    <property type="protein sequence ID" value="CBH99418.1"/>
    <property type="molecule type" value="Genomic_DNA"/>
</dbReference>
<dbReference type="PANTHER" id="PTHR33361">
    <property type="entry name" value="GLR0591 PROTEIN"/>
    <property type="match status" value="1"/>
</dbReference>
<sequence>MKHFVAACVVGAMMTQTGFAAVNSESAKTQFLAASDAYFDEVYFPFQPTNGTLAGYHQYDVKLEDFSAKNREAEIAALHSSERRVAAISATELDQTTRADRELVLASIHSRLLTLETICPWEKDADAYSSAMSNGVFSLMERSFAPPDVRLRAVIAREKLMPALFSEARVNLRNPPKVYTEIAIEQLPGIVSFFEHDVPMAFSGVKDPQLLAEFQASNGAVIAGLKSYQHWLETDLLPRSNGDFRWGADTFRKKLEYDEMVDIPLDRLLGIGQADLAKNQASFNRLAKELEPTKDPRAVLEELGADHPAPDKLLQSFRDTFGGLISFIQQRDIVTIPSQVRPILEETPPFMQATTFASMDTPGPFEQHATEAYFNVTLPDKSMTPAQVESYMHSFNVGTIVSTAVHEAYPGHYVQFLWIPKAPSRVRKLLGSSSNAEGWAHYCEQMMLDEGYGQPGAGAKDARESKLLRLGQLQDALLRDARFVVGIEMHTGAMTMDQAIQFFEQQGYQSHETAIVETKRGTSDGTYLYYTLGKLEILKLRSDLEKKEGAAFSLKQFHDAFLAQGFPPIKIVRQAMLGDDSPTL</sequence>
<proteinExistence type="predicted"/>
<accession>E6PWV9</accession>
<dbReference type="PANTHER" id="PTHR33361:SF15">
    <property type="entry name" value="DUF885 FAMILY LIPOPROTEIN"/>
    <property type="match status" value="1"/>
</dbReference>
<evidence type="ECO:0008006" key="2">
    <source>
        <dbReference type="Google" id="ProtNLM"/>
    </source>
</evidence>
<gene>
    <name evidence="1" type="ORF">CARN3_0337</name>
</gene>